<dbReference type="InterPro" id="IPR013780">
    <property type="entry name" value="Glyco_hydro_b"/>
</dbReference>
<dbReference type="InterPro" id="IPR017853">
    <property type="entry name" value="GH"/>
</dbReference>
<dbReference type="SMART" id="SM00813">
    <property type="entry name" value="Alpha-L-AF_C"/>
    <property type="match status" value="1"/>
</dbReference>
<gene>
    <name evidence="9" type="ORF">KEC57_05440</name>
</gene>
<evidence type="ECO:0000256" key="7">
    <source>
        <dbReference type="ARBA" id="ARBA00023295"/>
    </source>
</evidence>
<dbReference type="SUPFAM" id="SSF51445">
    <property type="entry name" value="(Trans)glycosidases"/>
    <property type="match status" value="1"/>
</dbReference>
<organism evidence="9 10">
    <name type="scientific">Microbacterium allomyrinae</name>
    <dbReference type="NCBI Taxonomy" id="2830666"/>
    <lineage>
        <taxon>Bacteria</taxon>
        <taxon>Bacillati</taxon>
        <taxon>Actinomycetota</taxon>
        <taxon>Actinomycetes</taxon>
        <taxon>Micrococcales</taxon>
        <taxon>Microbacteriaceae</taxon>
        <taxon>Microbacterium</taxon>
    </lineage>
</organism>
<sequence length="516" mass="56551">MTDAVARLDPHDEIAEIDRRIFGGFVEHLGRHIYDGIFEPGHPSADEEGFRTDVVDLVTELGVSTIRYPGGNFVSGYRWEDGIGPVSERPRRLDLAWHSTETNQVGLHEFQAWLDRVGSDLMLAVNLGTRGTQEALDLLEYANASAATMWTERRAGNGRETPFGVKMWCLGNEMDGPWQLGHRSADDYGALASRTAKAMRMLDPGIELVVCGSSGRSMPTFGSWERQVLEHTFDDVDFISCHSYYQEHGGDAQEFLASGVDMAKFIESVVAIADAVAATRKSDKRIMISFDEWNVWYLHREDGTLSGEEIHDAGWPVAPRLLEDRYHALDAVVFGDLLITLLQHADRVRSASLAQLVNVIAPIMTEPGGPAWRQTTFFPFSLTSRLARGRAVRVPVEAGTFASEKLGEVTVVNAVATIDDDGVSLFVVNRSTTDAAELRVDLSPLVASLGHDLSIVESHLLHEDDMYAANSLEDPERVGVRRAAASVISSVLTISLPAVSWSAIRLGSSASGTEKS</sequence>
<evidence type="ECO:0000313" key="10">
    <source>
        <dbReference type="Proteomes" id="UP001139354"/>
    </source>
</evidence>
<evidence type="ECO:0000256" key="6">
    <source>
        <dbReference type="ARBA" id="ARBA00023277"/>
    </source>
</evidence>
<dbReference type="EC" id="3.2.1.55" evidence="4"/>
<dbReference type="Gene3D" id="3.20.20.80">
    <property type="entry name" value="Glycosidases"/>
    <property type="match status" value="1"/>
</dbReference>
<protein>
    <recommendedName>
        <fullName evidence="4">non-reducing end alpha-L-arabinofuranosidase</fullName>
        <ecNumber evidence="4">3.2.1.55</ecNumber>
    </recommendedName>
</protein>
<keyword evidence="7" id="KW-0326">Glycosidase</keyword>
<accession>A0A9X1LU90</accession>
<keyword evidence="6" id="KW-0119">Carbohydrate metabolism</keyword>
<evidence type="ECO:0000256" key="5">
    <source>
        <dbReference type="ARBA" id="ARBA00022801"/>
    </source>
</evidence>
<evidence type="ECO:0000256" key="3">
    <source>
        <dbReference type="ARBA" id="ARBA00011165"/>
    </source>
</evidence>
<evidence type="ECO:0000313" key="9">
    <source>
        <dbReference type="EMBL" id="MCC2031625.1"/>
    </source>
</evidence>
<dbReference type="SUPFAM" id="SSF51011">
    <property type="entry name" value="Glycosyl hydrolase domain"/>
    <property type="match status" value="1"/>
</dbReference>
<dbReference type="GO" id="GO:0046556">
    <property type="term" value="F:alpha-L-arabinofuranosidase activity"/>
    <property type="evidence" value="ECO:0007669"/>
    <property type="project" value="UniProtKB-EC"/>
</dbReference>
<comment type="catalytic activity">
    <reaction evidence="1">
        <text>Hydrolysis of terminal non-reducing alpha-L-arabinofuranoside residues in alpha-L-arabinosides.</text>
        <dbReference type="EC" id="3.2.1.55"/>
    </reaction>
</comment>
<reference evidence="9" key="1">
    <citation type="submission" date="2021-04" db="EMBL/GenBank/DDBJ databases">
        <title>Microbacterium tenobrionis sp. nov. and Microbacterium allomyrinae sp. nov., isolated from larvae of Tenobrio molitor and Allomyrina dichotoma, respectively.</title>
        <authorList>
            <person name="Lee S.D."/>
        </authorList>
    </citation>
    <scope>NUCLEOTIDE SEQUENCE</scope>
    <source>
        <strain evidence="9">BWT-G7</strain>
    </source>
</reference>
<feature type="domain" description="Alpha-L-arabinofuranosidase C-terminal" evidence="8">
    <location>
        <begin position="291"/>
        <end position="500"/>
    </location>
</feature>
<name>A0A9X1LU90_9MICO</name>
<dbReference type="RefSeq" id="WP_229383502.1">
    <property type="nucleotide sequence ID" value="NZ_JAGTTN010000001.1"/>
</dbReference>
<evidence type="ECO:0000259" key="8">
    <source>
        <dbReference type="SMART" id="SM00813"/>
    </source>
</evidence>
<proteinExistence type="inferred from homology"/>
<comment type="similarity">
    <text evidence="2">Belongs to the glycosyl hydrolase 51 family.</text>
</comment>
<dbReference type="GO" id="GO:0046373">
    <property type="term" value="P:L-arabinose metabolic process"/>
    <property type="evidence" value="ECO:0007669"/>
    <property type="project" value="InterPro"/>
</dbReference>
<evidence type="ECO:0000256" key="2">
    <source>
        <dbReference type="ARBA" id="ARBA00007186"/>
    </source>
</evidence>
<keyword evidence="10" id="KW-1185">Reference proteome</keyword>
<dbReference type="GO" id="GO:0000272">
    <property type="term" value="P:polysaccharide catabolic process"/>
    <property type="evidence" value="ECO:0007669"/>
    <property type="project" value="TreeGrafter"/>
</dbReference>
<dbReference type="EMBL" id="JAGTTN010000001">
    <property type="protein sequence ID" value="MCC2031625.1"/>
    <property type="molecule type" value="Genomic_DNA"/>
</dbReference>
<evidence type="ECO:0000256" key="4">
    <source>
        <dbReference type="ARBA" id="ARBA00012670"/>
    </source>
</evidence>
<dbReference type="InterPro" id="IPR010720">
    <property type="entry name" value="Alpha-L-AF_C"/>
</dbReference>
<dbReference type="Pfam" id="PF06964">
    <property type="entry name" value="Alpha-L-AF_C"/>
    <property type="match status" value="1"/>
</dbReference>
<evidence type="ECO:0000256" key="1">
    <source>
        <dbReference type="ARBA" id="ARBA00001462"/>
    </source>
</evidence>
<dbReference type="AlphaFoldDB" id="A0A9X1LU90"/>
<dbReference type="PANTHER" id="PTHR43576">
    <property type="entry name" value="ALPHA-L-ARABINOFURANOSIDASE C-RELATED"/>
    <property type="match status" value="1"/>
</dbReference>
<dbReference type="Gene3D" id="2.60.40.1180">
    <property type="entry name" value="Golgi alpha-mannosidase II"/>
    <property type="match status" value="1"/>
</dbReference>
<dbReference type="InterPro" id="IPR055235">
    <property type="entry name" value="ASD1_cat"/>
</dbReference>
<comment type="subunit">
    <text evidence="3">Homohexamer; trimer of dimers.</text>
</comment>
<keyword evidence="5" id="KW-0378">Hydrolase</keyword>
<dbReference type="Proteomes" id="UP001139354">
    <property type="component" value="Unassembled WGS sequence"/>
</dbReference>
<dbReference type="PANTHER" id="PTHR43576:SF3">
    <property type="entry name" value="ALPHA-L-ARABINOFURANOSIDASE C"/>
    <property type="match status" value="1"/>
</dbReference>
<comment type="caution">
    <text evidence="9">The sequence shown here is derived from an EMBL/GenBank/DDBJ whole genome shotgun (WGS) entry which is preliminary data.</text>
</comment>
<dbReference type="Pfam" id="PF22848">
    <property type="entry name" value="ASD1_dom"/>
    <property type="match status" value="1"/>
</dbReference>